<keyword evidence="1 2" id="KW-0732">Signal</keyword>
<dbReference type="Pfam" id="PF07593">
    <property type="entry name" value="UnbV_ASPIC"/>
    <property type="match status" value="1"/>
</dbReference>
<dbReference type="Gene3D" id="2.130.10.130">
    <property type="entry name" value="Integrin alpha, N-terminal"/>
    <property type="match status" value="4"/>
</dbReference>
<dbReference type="EMBL" id="JACWMY010000014">
    <property type="protein sequence ID" value="MBD1366812.1"/>
    <property type="molecule type" value="Genomic_DNA"/>
</dbReference>
<feature type="domain" description="ASPIC/UnbV" evidence="3">
    <location>
        <begin position="533"/>
        <end position="597"/>
    </location>
</feature>
<dbReference type="SUPFAM" id="SSF69318">
    <property type="entry name" value="Integrin alpha N-terminal domain"/>
    <property type="match status" value="3"/>
</dbReference>
<dbReference type="InterPro" id="IPR027039">
    <property type="entry name" value="Crtac1"/>
</dbReference>
<evidence type="ECO:0000313" key="5">
    <source>
        <dbReference type="Proteomes" id="UP000606600"/>
    </source>
</evidence>
<evidence type="ECO:0000313" key="4">
    <source>
        <dbReference type="EMBL" id="MBD1366812.1"/>
    </source>
</evidence>
<dbReference type="InterPro" id="IPR011519">
    <property type="entry name" value="UnbV_ASPIC"/>
</dbReference>
<sequence>MRYCFFGIIKKSFLLTLSVLAIPCIVQQVQAQQTLFNLLPAAQTGITFRNDLKEDERLNVLSYEYLYNGGGVAVGDINNDGLQDLLFTSNMGQNKLYLNLGGLKFKDITSEAASGLAGRAGGWKTGATMADVNGDGLLDIYICYSGLGENDIRRNQLFINKGKNKFIEKAKEYGLDDPGYSTQAAFFDYNNDGKLDMFLLNHNVKKINNIELAQAKNQTDELASNKLFENQGGHFADVSKKVGIIQNPLTFGLGLAIADINKDGLLDIYVTNDYNEPDYIYLNNGDGTFSEQSQKMLRHMSQFSMGVDIADINNDGLPDIITLDMLPPDNRRQKLLQLQENYETFELMLNQGLYKQYMRNMLQLNNGDGTFSEIGQLAGVSNTDWSWCPLIADFDNDGYKDIFISNGYLRDYTNKDFLRYWGDYKMKKAMDREPTLLMDLVQAMPSTTLSNYIYKNNHNLTFTDKKQDWGITNPGISSGSAYADLDNDGDLDIITNNINNVASIFKNTSRDAANSNYLAVNLATDAGKVVTTGARVYVYTGKAMQYEELNPSRGYLSCVSTVLNFGLGDAKAVDSVKVIWPGNQTQVLTNVKANQRLNLAYSDAVKGGNAATSTMQKQTFSKVKAPVEYTNVANTINDFKRQPLMLFMASKTAPVIAKADVNKDGLEDLFIGGSEGTAGKLYLQTAGGSWLAKDIADLNAENTSAAAFFDANGDGAPDLYIAKGGYALLEPGSNELQDKLYLNDGKGNFTFSSTALPVLNASSKSCIRPCDYNNDGKTDLFIGGRIVPGQYPAAPRSYLLENNGDGTFTTIPAPFNKAGMVTDAQWADLNGDGRKDLVLCGEMMPILVYINTKTGFEDKTAGYFDKPQSGFWNSIALTDVDGDGKPDIAAGNLGTNTQIQTKDNQPAELYYADFDNNGSIDPFLNFYVQGVSYPFVSRDELNDQIFPMRRKFRSYKDYCDATMAQIFSPEELAKATKLTAANVETTLFLNRSGKFVKAELPVEAQFSAVSQILTSDFNHDGKPDLLLFGNHMDNRLKLGSFDANYGCLLVGDGKGGFTYQAQPASGLCVDGDVKSASELKINGVKYLMLGVSNQALQFYREN</sequence>
<dbReference type="Pfam" id="PF13517">
    <property type="entry name" value="FG-GAP_3"/>
    <property type="match status" value="6"/>
</dbReference>
<dbReference type="PANTHER" id="PTHR16026:SF0">
    <property type="entry name" value="CARTILAGE ACIDIC PROTEIN 1"/>
    <property type="match status" value="1"/>
</dbReference>
<dbReference type="PANTHER" id="PTHR16026">
    <property type="entry name" value="CARTILAGE ACIDIC PROTEIN 1"/>
    <property type="match status" value="1"/>
</dbReference>
<keyword evidence="5" id="KW-1185">Reference proteome</keyword>
<evidence type="ECO:0000259" key="3">
    <source>
        <dbReference type="Pfam" id="PF07593"/>
    </source>
</evidence>
<accession>A0ABR7WZW1</accession>
<name>A0ABR7WZW1_9SPHI</name>
<evidence type="ECO:0000256" key="1">
    <source>
        <dbReference type="ARBA" id="ARBA00022729"/>
    </source>
</evidence>
<dbReference type="InterPro" id="IPR013517">
    <property type="entry name" value="FG-GAP"/>
</dbReference>
<gene>
    <name evidence="4" type="ORF">IDJ77_23585</name>
</gene>
<evidence type="ECO:0000256" key="2">
    <source>
        <dbReference type="SAM" id="SignalP"/>
    </source>
</evidence>
<feature type="signal peptide" evidence="2">
    <location>
        <begin position="1"/>
        <end position="31"/>
    </location>
</feature>
<comment type="caution">
    <text evidence="4">The sequence shown here is derived from an EMBL/GenBank/DDBJ whole genome shotgun (WGS) entry which is preliminary data.</text>
</comment>
<proteinExistence type="predicted"/>
<protein>
    <submittedName>
        <fullName evidence="4">VCBS repeat-containing protein</fullName>
    </submittedName>
</protein>
<dbReference type="Pfam" id="PF01839">
    <property type="entry name" value="FG-GAP"/>
    <property type="match status" value="1"/>
</dbReference>
<dbReference type="Proteomes" id="UP000606600">
    <property type="component" value="Unassembled WGS sequence"/>
</dbReference>
<organism evidence="4 5">
    <name type="scientific">Mucilaginibacter pankratovii</name>
    <dbReference type="NCBI Taxonomy" id="2772110"/>
    <lineage>
        <taxon>Bacteria</taxon>
        <taxon>Pseudomonadati</taxon>
        <taxon>Bacteroidota</taxon>
        <taxon>Sphingobacteriia</taxon>
        <taxon>Sphingobacteriales</taxon>
        <taxon>Sphingobacteriaceae</taxon>
        <taxon>Mucilaginibacter</taxon>
    </lineage>
</organism>
<dbReference type="InterPro" id="IPR028994">
    <property type="entry name" value="Integrin_alpha_N"/>
</dbReference>
<reference evidence="4 5" key="1">
    <citation type="submission" date="2020-09" db="EMBL/GenBank/DDBJ databases">
        <title>Novel species of Mucilaginibacter isolated from a glacier on the Tibetan Plateau.</title>
        <authorList>
            <person name="Liu Q."/>
            <person name="Xin Y.-H."/>
        </authorList>
    </citation>
    <scope>NUCLEOTIDE SEQUENCE [LARGE SCALE GENOMIC DNA]</scope>
    <source>
        <strain evidence="4 5">ZT4R22</strain>
    </source>
</reference>
<feature type="chain" id="PRO_5047249045" evidence="2">
    <location>
        <begin position="32"/>
        <end position="1102"/>
    </location>
</feature>